<dbReference type="InterPro" id="IPR000683">
    <property type="entry name" value="Gfo/Idh/MocA-like_OxRdtase_N"/>
</dbReference>
<dbReference type="PANTHER" id="PTHR22604">
    <property type="entry name" value="OXIDOREDUCTASES"/>
    <property type="match status" value="1"/>
</dbReference>
<evidence type="ECO:0000313" key="6">
    <source>
        <dbReference type="Proteomes" id="UP000614811"/>
    </source>
</evidence>
<dbReference type="AlphaFoldDB" id="A0A918VIJ7"/>
<dbReference type="Pfam" id="PF22725">
    <property type="entry name" value="GFO_IDH_MocA_C3"/>
    <property type="match status" value="1"/>
</dbReference>
<sequence length="334" mass="36695">MKTIKWGILAPGNIAHKFATALAHVEGAALHTVASRDPARARAFQQTHNATTYAEDYAQMIADPELDVIYIASPHRYHAEQTLDCLQAGKAVLCEKPLTVNLSQAEAVFAAAEQHNVFYMEAVWTRFMPIYKQVSEWVSEGKIGNVGAIQASFGINVPFDAAHRLYAPELAGGALLDLGIYPITVAQIVTDQAPDKVVAAAQLGESGVDEATGMVLHYPNGIVATLNCGTRATSSLDCWILGDQGSIHIPQFWQAESATLYQPGEGHHSTARNNPTECQLPHDVNGYEYEIREVNRCLRAGLLESPLMRWQHSRDVMRIMDTVRSQIGLKFPFE</sequence>
<dbReference type="PANTHER" id="PTHR22604:SF105">
    <property type="entry name" value="TRANS-1,2-DIHYDROBENZENE-1,2-DIOL DEHYDROGENASE"/>
    <property type="match status" value="1"/>
</dbReference>
<dbReference type="GO" id="GO:0000166">
    <property type="term" value="F:nucleotide binding"/>
    <property type="evidence" value="ECO:0007669"/>
    <property type="project" value="InterPro"/>
</dbReference>
<dbReference type="Gene3D" id="3.40.50.720">
    <property type="entry name" value="NAD(P)-binding Rossmann-like Domain"/>
    <property type="match status" value="1"/>
</dbReference>
<dbReference type="InterPro" id="IPR055170">
    <property type="entry name" value="GFO_IDH_MocA-like_dom"/>
</dbReference>
<dbReference type="InterPro" id="IPR050984">
    <property type="entry name" value="Gfo/Idh/MocA_domain"/>
</dbReference>
<keyword evidence="6" id="KW-1185">Reference proteome</keyword>
<evidence type="ECO:0000256" key="1">
    <source>
        <dbReference type="ARBA" id="ARBA00010928"/>
    </source>
</evidence>
<protein>
    <submittedName>
        <fullName evidence="5">Dehydrogenase</fullName>
    </submittedName>
</protein>
<keyword evidence="2" id="KW-0560">Oxidoreductase</keyword>
<dbReference type="Pfam" id="PF01408">
    <property type="entry name" value="GFO_IDH_MocA"/>
    <property type="match status" value="1"/>
</dbReference>
<dbReference type="Gene3D" id="3.30.360.10">
    <property type="entry name" value="Dihydrodipicolinate Reductase, domain 2"/>
    <property type="match status" value="1"/>
</dbReference>
<dbReference type="Proteomes" id="UP000614811">
    <property type="component" value="Unassembled WGS sequence"/>
</dbReference>
<dbReference type="GO" id="GO:0016491">
    <property type="term" value="F:oxidoreductase activity"/>
    <property type="evidence" value="ECO:0007669"/>
    <property type="project" value="UniProtKB-KW"/>
</dbReference>
<comment type="caution">
    <text evidence="5">The sequence shown here is derived from an EMBL/GenBank/DDBJ whole genome shotgun (WGS) entry which is preliminary data.</text>
</comment>
<proteinExistence type="inferred from homology"/>
<accession>A0A918VIJ7</accession>
<dbReference type="RefSeq" id="WP_189398745.1">
    <property type="nucleotide sequence ID" value="NZ_BMXA01000001.1"/>
</dbReference>
<dbReference type="InterPro" id="IPR036291">
    <property type="entry name" value="NAD(P)-bd_dom_sf"/>
</dbReference>
<evidence type="ECO:0000313" key="5">
    <source>
        <dbReference type="EMBL" id="GHA01627.1"/>
    </source>
</evidence>
<evidence type="ECO:0000256" key="2">
    <source>
        <dbReference type="ARBA" id="ARBA00023002"/>
    </source>
</evidence>
<comment type="similarity">
    <text evidence="1">Belongs to the Gfo/Idh/MocA family.</text>
</comment>
<gene>
    <name evidence="5" type="ORF">GCM10008090_08480</name>
</gene>
<name>A0A918VIJ7_9GAMM</name>
<dbReference type="EMBL" id="BMXA01000001">
    <property type="protein sequence ID" value="GHA01627.1"/>
    <property type="molecule type" value="Genomic_DNA"/>
</dbReference>
<reference evidence="5" key="1">
    <citation type="journal article" date="2014" name="Int. J. Syst. Evol. Microbiol.">
        <title>Complete genome sequence of Corynebacterium casei LMG S-19264T (=DSM 44701T), isolated from a smear-ripened cheese.</title>
        <authorList>
            <consortium name="US DOE Joint Genome Institute (JGI-PGF)"/>
            <person name="Walter F."/>
            <person name="Albersmeier A."/>
            <person name="Kalinowski J."/>
            <person name="Ruckert C."/>
        </authorList>
    </citation>
    <scope>NUCLEOTIDE SEQUENCE</scope>
    <source>
        <strain evidence="5">KCTC 12711</strain>
    </source>
</reference>
<reference evidence="5" key="2">
    <citation type="submission" date="2020-09" db="EMBL/GenBank/DDBJ databases">
        <authorList>
            <person name="Sun Q."/>
            <person name="Kim S."/>
        </authorList>
    </citation>
    <scope>NUCLEOTIDE SEQUENCE</scope>
    <source>
        <strain evidence="5">KCTC 12711</strain>
    </source>
</reference>
<dbReference type="SUPFAM" id="SSF51735">
    <property type="entry name" value="NAD(P)-binding Rossmann-fold domains"/>
    <property type="match status" value="1"/>
</dbReference>
<feature type="domain" description="GFO/IDH/MocA-like oxidoreductase" evidence="4">
    <location>
        <begin position="131"/>
        <end position="247"/>
    </location>
</feature>
<evidence type="ECO:0000259" key="3">
    <source>
        <dbReference type="Pfam" id="PF01408"/>
    </source>
</evidence>
<organism evidence="5 6">
    <name type="scientific">Arenicella chitinivorans</name>
    <dbReference type="NCBI Taxonomy" id="1329800"/>
    <lineage>
        <taxon>Bacteria</taxon>
        <taxon>Pseudomonadati</taxon>
        <taxon>Pseudomonadota</taxon>
        <taxon>Gammaproteobacteria</taxon>
        <taxon>Arenicellales</taxon>
        <taxon>Arenicellaceae</taxon>
        <taxon>Arenicella</taxon>
    </lineage>
</organism>
<feature type="domain" description="Gfo/Idh/MocA-like oxidoreductase N-terminal" evidence="3">
    <location>
        <begin position="5"/>
        <end position="120"/>
    </location>
</feature>
<evidence type="ECO:0000259" key="4">
    <source>
        <dbReference type="Pfam" id="PF22725"/>
    </source>
</evidence>
<dbReference type="SUPFAM" id="SSF55347">
    <property type="entry name" value="Glyceraldehyde-3-phosphate dehydrogenase-like, C-terminal domain"/>
    <property type="match status" value="1"/>
</dbReference>